<reference evidence="3" key="1">
    <citation type="journal article" date="2019" name="Int. J. Syst. Evol. Microbiol.">
        <title>The Global Catalogue of Microorganisms (GCM) 10K type strain sequencing project: providing services to taxonomists for standard genome sequencing and annotation.</title>
        <authorList>
            <consortium name="The Broad Institute Genomics Platform"/>
            <consortium name="The Broad Institute Genome Sequencing Center for Infectious Disease"/>
            <person name="Wu L."/>
            <person name="Ma J."/>
        </authorList>
    </citation>
    <scope>NUCLEOTIDE SEQUENCE [LARGE SCALE GENOMIC DNA]</scope>
    <source>
        <strain evidence="3">JCM 18081</strain>
    </source>
</reference>
<evidence type="ECO:0000313" key="3">
    <source>
        <dbReference type="Proteomes" id="UP001501265"/>
    </source>
</evidence>
<keyword evidence="1" id="KW-0812">Transmembrane</keyword>
<keyword evidence="3" id="KW-1185">Reference proteome</keyword>
<accession>A0ABP9CGN4</accession>
<keyword evidence="1" id="KW-0472">Membrane</keyword>
<comment type="caution">
    <text evidence="2">The sequence shown here is derived from an EMBL/GenBank/DDBJ whole genome shotgun (WGS) entry which is preliminary data.</text>
</comment>
<organism evidence="2 3">
    <name type="scientific">Streptomyces ziwulingensis</name>
    <dbReference type="NCBI Taxonomy" id="1045501"/>
    <lineage>
        <taxon>Bacteria</taxon>
        <taxon>Bacillati</taxon>
        <taxon>Actinomycetota</taxon>
        <taxon>Actinomycetes</taxon>
        <taxon>Kitasatosporales</taxon>
        <taxon>Streptomycetaceae</taxon>
        <taxon>Streptomyces</taxon>
    </lineage>
</organism>
<gene>
    <name evidence="2" type="ORF">GCM10023220_42480</name>
</gene>
<sequence>MPVLYAPTAPELGALAGDERGLGWRVWGETLLASAWWFVLAAALLAGLGAVHHAWGRHGSRAFSLSDGRDKALCGRYTRVGGPGTFVGSVESHGNTYLEVETDAGRVCFRSDLGKRGLPAVLERQELSLCWDARRGARGWRVSPKKTPAVLVFDTGLVVHGMLSVEQDRALNDRGATVEEQAPTGDMRRAFSVFSVRSRPAGILKRGHRQVVPAARSSGRFSSDLNVEFQPLHAATPVSGPVDQGTAAALYVPGRPRSAGVGK</sequence>
<keyword evidence="1" id="KW-1133">Transmembrane helix</keyword>
<proteinExistence type="predicted"/>
<name>A0ABP9CGN4_9ACTN</name>
<protein>
    <submittedName>
        <fullName evidence="2">Uncharacterized protein</fullName>
    </submittedName>
</protein>
<evidence type="ECO:0000313" key="2">
    <source>
        <dbReference type="EMBL" id="GAA4807680.1"/>
    </source>
</evidence>
<dbReference type="Proteomes" id="UP001501265">
    <property type="component" value="Unassembled WGS sequence"/>
</dbReference>
<feature type="transmembrane region" description="Helical" evidence="1">
    <location>
        <begin position="35"/>
        <end position="55"/>
    </location>
</feature>
<dbReference type="EMBL" id="BAABIG010000041">
    <property type="protein sequence ID" value="GAA4807680.1"/>
    <property type="molecule type" value="Genomic_DNA"/>
</dbReference>
<evidence type="ECO:0000256" key="1">
    <source>
        <dbReference type="SAM" id="Phobius"/>
    </source>
</evidence>